<feature type="transmembrane region" description="Helical" evidence="1">
    <location>
        <begin position="227"/>
        <end position="247"/>
    </location>
</feature>
<accession>A0ABT0A912</accession>
<keyword evidence="1" id="KW-0812">Transmembrane</keyword>
<feature type="domain" description="Acyltransferase 3" evidence="2">
    <location>
        <begin position="8"/>
        <end position="302"/>
    </location>
</feature>
<dbReference type="GO" id="GO:0016746">
    <property type="term" value="F:acyltransferase activity"/>
    <property type="evidence" value="ECO:0007669"/>
    <property type="project" value="UniProtKB-KW"/>
</dbReference>
<evidence type="ECO:0000259" key="2">
    <source>
        <dbReference type="Pfam" id="PF01757"/>
    </source>
</evidence>
<dbReference type="InterPro" id="IPR002656">
    <property type="entry name" value="Acyl_transf_3_dom"/>
</dbReference>
<sequence length="342" mass="37411">MTAKPIIKQLHGLRGVAAMSVVCGHFSPIPTVPAIGVVLFFIISGFLIGKLYLEKDFTFSSVWTYAVGRFARVYPLFALVVISVGLLNYLEPSADIFALSADQIVPHLLLAGAGHTIWTISSEFQFYAFFVLIWYAYAKARLPAMTILVPLLIAAIGVALWLGTSAGRINLFGYLPIFVLGLITARVTDNPPEVLKRWASAALVIAGLCYAVAFFAVPFIYDPRWIYVDPISILICATILGACIMAGDCLINRVLSTRVLVWLGEISFSIYLLHRVAQWLTEHTLGNTLSDRYTTPIMIALTIGMAEVTNRFVEKPARAFLVGVGRKIQAAIVPQEQAPASS</sequence>
<feature type="transmembrane region" description="Helical" evidence="1">
    <location>
        <begin position="199"/>
        <end position="221"/>
    </location>
</feature>
<dbReference type="PANTHER" id="PTHR23028">
    <property type="entry name" value="ACETYLTRANSFERASE"/>
    <property type="match status" value="1"/>
</dbReference>
<name>A0ABT0A912_9SPHN</name>
<protein>
    <submittedName>
        <fullName evidence="3">Acyltransferase</fullName>
    </submittedName>
</protein>
<keyword evidence="4" id="KW-1185">Reference proteome</keyword>
<dbReference type="EMBL" id="JALHAT010000003">
    <property type="protein sequence ID" value="MCJ1959667.1"/>
    <property type="molecule type" value="Genomic_DNA"/>
</dbReference>
<gene>
    <name evidence="3" type="ORF">MTR65_03090</name>
</gene>
<dbReference type="Pfam" id="PF01757">
    <property type="entry name" value="Acyl_transf_3"/>
    <property type="match status" value="1"/>
</dbReference>
<feature type="transmembrane region" description="Helical" evidence="1">
    <location>
        <begin position="169"/>
        <end position="187"/>
    </location>
</feature>
<feature type="transmembrane region" description="Helical" evidence="1">
    <location>
        <begin position="35"/>
        <end position="53"/>
    </location>
</feature>
<keyword evidence="3" id="KW-0808">Transferase</keyword>
<evidence type="ECO:0000313" key="3">
    <source>
        <dbReference type="EMBL" id="MCJ1959667.1"/>
    </source>
</evidence>
<proteinExistence type="predicted"/>
<evidence type="ECO:0000313" key="4">
    <source>
        <dbReference type="Proteomes" id="UP001162802"/>
    </source>
</evidence>
<feature type="transmembrane region" description="Helical" evidence="1">
    <location>
        <begin position="144"/>
        <end position="163"/>
    </location>
</feature>
<feature type="transmembrane region" description="Helical" evidence="1">
    <location>
        <begin position="117"/>
        <end position="137"/>
    </location>
</feature>
<keyword evidence="1" id="KW-1133">Transmembrane helix</keyword>
<dbReference type="PANTHER" id="PTHR23028:SF131">
    <property type="entry name" value="BLR2367 PROTEIN"/>
    <property type="match status" value="1"/>
</dbReference>
<organism evidence="3 4">
    <name type="scientific">Novosphingobium mangrovi</name>
    <name type="common">ex Hu et al. 2023</name>
    <dbReference type="NCBI Taxonomy" id="2930094"/>
    <lineage>
        <taxon>Bacteria</taxon>
        <taxon>Pseudomonadati</taxon>
        <taxon>Pseudomonadota</taxon>
        <taxon>Alphaproteobacteria</taxon>
        <taxon>Sphingomonadales</taxon>
        <taxon>Sphingomonadaceae</taxon>
        <taxon>Novosphingobium</taxon>
    </lineage>
</organism>
<comment type="caution">
    <text evidence="3">The sequence shown here is derived from an EMBL/GenBank/DDBJ whole genome shotgun (WGS) entry which is preliminary data.</text>
</comment>
<feature type="transmembrane region" description="Helical" evidence="1">
    <location>
        <begin position="73"/>
        <end position="90"/>
    </location>
</feature>
<dbReference type="Proteomes" id="UP001162802">
    <property type="component" value="Unassembled WGS sequence"/>
</dbReference>
<dbReference type="RefSeq" id="WP_243796937.1">
    <property type="nucleotide sequence ID" value="NZ_JALHAT010000003.1"/>
</dbReference>
<keyword evidence="1" id="KW-0472">Membrane</keyword>
<evidence type="ECO:0000256" key="1">
    <source>
        <dbReference type="SAM" id="Phobius"/>
    </source>
</evidence>
<dbReference type="InterPro" id="IPR050879">
    <property type="entry name" value="Acyltransferase_3"/>
</dbReference>
<keyword evidence="3" id="KW-0012">Acyltransferase</keyword>
<reference evidence="3" key="1">
    <citation type="submission" date="2022-03" db="EMBL/GenBank/DDBJ databases">
        <title>Identification of a novel bacterium isolated from mangrove sediments.</title>
        <authorList>
            <person name="Pan X."/>
        </authorList>
    </citation>
    <scope>NUCLEOTIDE SEQUENCE</scope>
    <source>
        <strain evidence="3">B2637</strain>
    </source>
</reference>